<protein>
    <submittedName>
        <fullName evidence="1">Uncharacterized protein</fullName>
    </submittedName>
</protein>
<dbReference type="AlphaFoldDB" id="A0AAV4FE70"/>
<dbReference type="Proteomes" id="UP000762676">
    <property type="component" value="Unassembled WGS sequence"/>
</dbReference>
<keyword evidence="2" id="KW-1185">Reference proteome</keyword>
<sequence>MCLAAADVDDEVYGGGSYTVFEAFFLYSHCSFARTQIAAQHLFVRRIDNVSSSHGLCFLLEDGDAEHISSLEDLRATVSFFSRLMRRCLPSQLGGNG</sequence>
<organism evidence="1 2">
    <name type="scientific">Elysia marginata</name>
    <dbReference type="NCBI Taxonomy" id="1093978"/>
    <lineage>
        <taxon>Eukaryota</taxon>
        <taxon>Metazoa</taxon>
        <taxon>Spiralia</taxon>
        <taxon>Lophotrochozoa</taxon>
        <taxon>Mollusca</taxon>
        <taxon>Gastropoda</taxon>
        <taxon>Heterobranchia</taxon>
        <taxon>Euthyneura</taxon>
        <taxon>Panpulmonata</taxon>
        <taxon>Sacoglossa</taxon>
        <taxon>Placobranchoidea</taxon>
        <taxon>Plakobranchidae</taxon>
        <taxon>Elysia</taxon>
    </lineage>
</organism>
<proteinExistence type="predicted"/>
<reference evidence="1 2" key="1">
    <citation type="journal article" date="2021" name="Elife">
        <title>Chloroplast acquisition without the gene transfer in kleptoplastic sea slugs, Plakobranchus ocellatus.</title>
        <authorList>
            <person name="Maeda T."/>
            <person name="Takahashi S."/>
            <person name="Yoshida T."/>
            <person name="Shimamura S."/>
            <person name="Takaki Y."/>
            <person name="Nagai Y."/>
            <person name="Toyoda A."/>
            <person name="Suzuki Y."/>
            <person name="Arimoto A."/>
            <person name="Ishii H."/>
            <person name="Satoh N."/>
            <person name="Nishiyama T."/>
            <person name="Hasebe M."/>
            <person name="Maruyama T."/>
            <person name="Minagawa J."/>
            <person name="Obokata J."/>
            <person name="Shigenobu S."/>
        </authorList>
    </citation>
    <scope>NUCLEOTIDE SEQUENCE [LARGE SCALE GENOMIC DNA]</scope>
</reference>
<evidence type="ECO:0000313" key="1">
    <source>
        <dbReference type="EMBL" id="GFR71567.1"/>
    </source>
</evidence>
<evidence type="ECO:0000313" key="2">
    <source>
        <dbReference type="Proteomes" id="UP000762676"/>
    </source>
</evidence>
<comment type="caution">
    <text evidence="1">The sequence shown here is derived from an EMBL/GenBank/DDBJ whole genome shotgun (WGS) entry which is preliminary data.</text>
</comment>
<accession>A0AAV4FE70</accession>
<gene>
    <name evidence="1" type="ORF">ElyMa_005682800</name>
</gene>
<name>A0AAV4FE70_9GAST</name>
<dbReference type="EMBL" id="BMAT01011373">
    <property type="protein sequence ID" value="GFR71567.1"/>
    <property type="molecule type" value="Genomic_DNA"/>
</dbReference>